<dbReference type="RefSeq" id="WP_345027402.1">
    <property type="nucleotide sequence ID" value="NZ_BAABEY010000012.1"/>
</dbReference>
<dbReference type="InterPro" id="IPR037066">
    <property type="entry name" value="Plug_dom_sf"/>
</dbReference>
<proteinExistence type="predicted"/>
<dbReference type="Pfam" id="PF13620">
    <property type="entry name" value="CarboxypepD_reg"/>
    <property type="match status" value="1"/>
</dbReference>
<feature type="domain" description="Outer membrane protein beta-barrel" evidence="3">
    <location>
        <begin position="451"/>
        <end position="833"/>
    </location>
</feature>
<feature type="chain" id="PRO_5045870089" evidence="2">
    <location>
        <begin position="22"/>
        <end position="970"/>
    </location>
</feature>
<evidence type="ECO:0000256" key="2">
    <source>
        <dbReference type="SAM" id="SignalP"/>
    </source>
</evidence>
<keyword evidence="5" id="KW-1185">Reference proteome</keyword>
<feature type="compositionally biased region" description="Basic and acidic residues" evidence="1">
    <location>
        <begin position="939"/>
        <end position="952"/>
    </location>
</feature>
<evidence type="ECO:0000259" key="3">
    <source>
        <dbReference type="Pfam" id="PF14905"/>
    </source>
</evidence>
<dbReference type="EMBL" id="BAABEY010000012">
    <property type="protein sequence ID" value="GAA4435630.1"/>
    <property type="molecule type" value="Genomic_DNA"/>
</dbReference>
<dbReference type="SUPFAM" id="SSF56935">
    <property type="entry name" value="Porins"/>
    <property type="match status" value="1"/>
</dbReference>
<feature type="compositionally biased region" description="Gly residues" evidence="1">
    <location>
        <begin position="956"/>
        <end position="970"/>
    </location>
</feature>
<reference evidence="5" key="1">
    <citation type="journal article" date="2019" name="Int. J. Syst. Evol. Microbiol.">
        <title>The Global Catalogue of Microorganisms (GCM) 10K type strain sequencing project: providing services to taxonomists for standard genome sequencing and annotation.</title>
        <authorList>
            <consortium name="The Broad Institute Genomics Platform"/>
            <consortium name="The Broad Institute Genome Sequencing Center for Infectious Disease"/>
            <person name="Wu L."/>
            <person name="Ma J."/>
        </authorList>
    </citation>
    <scope>NUCLEOTIDE SEQUENCE [LARGE SCALE GENOMIC DNA]</scope>
    <source>
        <strain evidence="5">JCM 31920</strain>
    </source>
</reference>
<organism evidence="4 5">
    <name type="scientific">Ravibacter arvi</name>
    <dbReference type="NCBI Taxonomy" id="2051041"/>
    <lineage>
        <taxon>Bacteria</taxon>
        <taxon>Pseudomonadati</taxon>
        <taxon>Bacteroidota</taxon>
        <taxon>Cytophagia</taxon>
        <taxon>Cytophagales</taxon>
        <taxon>Spirosomataceae</taxon>
        <taxon>Ravibacter</taxon>
    </lineage>
</organism>
<dbReference type="Pfam" id="PF14905">
    <property type="entry name" value="OMP_b-brl_3"/>
    <property type="match status" value="1"/>
</dbReference>
<keyword evidence="2" id="KW-0732">Signal</keyword>
<keyword evidence="4" id="KW-0675">Receptor</keyword>
<dbReference type="SUPFAM" id="SSF49464">
    <property type="entry name" value="Carboxypeptidase regulatory domain-like"/>
    <property type="match status" value="1"/>
</dbReference>
<dbReference type="Gene3D" id="2.170.130.10">
    <property type="entry name" value="TonB-dependent receptor, plug domain"/>
    <property type="match status" value="1"/>
</dbReference>
<name>A0ABP8LTU5_9BACT</name>
<feature type="region of interest" description="Disordered" evidence="1">
    <location>
        <begin position="929"/>
        <end position="970"/>
    </location>
</feature>
<sequence length="970" mass="106875">MRPFRFTLLLTFFFAATQLTAQSFRVSGTLKDSTDQSGVPGAYIKLTPAADTTKPVYAASDINGGFSFTGVSPGRYEMLITNLSYETISRKIAVTNSHLDLGTIRMKTGAKMLREVKVVGTIEQSQQKGDTTQFNAAAFKVNPDATTEDLVRKMPGITVENGQVQAQGENVQRVLVDGKPFFGDDATLALRNLPAEIVDKIEVFDRQTDQAQFSGFDDGNAQKTINIVTRADRNKGQFGKIFAGYGLDNRFMAGGNVNMFSSGHRISMIGLSNNINQQNFGSQDIAGVLGNSGGGRGGRGGRGNGGADNFMVGQQNGITNTTALGLNYTGTWGKKTEVSASYFFNRASNANTQITSRETFLSRGNQLYNDSSTTGNLNLNHRFNLRLEHKINDRNSLIFSPSLSFQNNESATDRRGVTSLKEDGSLINLTENHRLNQTNAFNLNNSLLWRHRFAKAGRTFSVDLTSAINNRNRQGSLNSLNRYLSNLQNPGDTIDQVSENKTSGIRFAANANYTEPIGKTGQLQFGYNVSVSNNNSKSETFHHDEITSGYTRIDSLLSNTFDNRYTTQRGGLSYRIRSKSGLMFSTGVDFQHANLFSQQVFPGRNKVDNSFFNVLPNAMLMYRKRGGTNFRMFYRASTQEPSINQLQNVIDNSNPLFMSAGNPNLKQSYRHMVSIRFNTVFQQTGHNLFAMVSGNTVDNYITNATIIAQAPMELPNGLLLQQGAQFTAPVNINGNYGLRGFLTYGMPIKPWKLNINLNSGATYQRIPGMINNVRNLSNTYALSQGLVLGSNISQNLDFSLSYSGNYNIVKNSIQQQSNNNYYSQSLGARANWIFGKGFVLQSDIGRQSYRGLGEGFNQQFTLWNAGFGKKMFKNNAAELKVTVFDILGQNNSISRDVTETYQQDVISRVLTRYAMLTFTYNLRNFGGGQSAAPAPSFENEDRSREGRSREGRFPNGDGGFRGGAGGPGGD</sequence>
<accession>A0ABP8LTU5</accession>
<protein>
    <submittedName>
        <fullName evidence="4">TonB-dependent receptor</fullName>
    </submittedName>
</protein>
<evidence type="ECO:0000313" key="4">
    <source>
        <dbReference type="EMBL" id="GAA4435630.1"/>
    </source>
</evidence>
<dbReference type="InterPro" id="IPR041700">
    <property type="entry name" value="OMP_b-brl_3"/>
</dbReference>
<dbReference type="Gene3D" id="2.60.40.1120">
    <property type="entry name" value="Carboxypeptidase-like, regulatory domain"/>
    <property type="match status" value="1"/>
</dbReference>
<evidence type="ECO:0000256" key="1">
    <source>
        <dbReference type="SAM" id="MobiDB-lite"/>
    </source>
</evidence>
<dbReference type="Proteomes" id="UP001501508">
    <property type="component" value="Unassembled WGS sequence"/>
</dbReference>
<feature type="signal peptide" evidence="2">
    <location>
        <begin position="1"/>
        <end position="21"/>
    </location>
</feature>
<gene>
    <name evidence="4" type="ORF">GCM10023091_12420</name>
</gene>
<comment type="caution">
    <text evidence="4">The sequence shown here is derived from an EMBL/GenBank/DDBJ whole genome shotgun (WGS) entry which is preliminary data.</text>
</comment>
<dbReference type="InterPro" id="IPR008969">
    <property type="entry name" value="CarboxyPept-like_regulatory"/>
</dbReference>
<evidence type="ECO:0000313" key="5">
    <source>
        <dbReference type="Proteomes" id="UP001501508"/>
    </source>
</evidence>